<dbReference type="InterPro" id="IPR024294">
    <property type="entry name" value="DUF3810"/>
</dbReference>
<keyword evidence="1" id="KW-0812">Transmembrane</keyword>
<name>A0A2P8D693_9BACT</name>
<evidence type="ECO:0000313" key="3">
    <source>
        <dbReference type="Proteomes" id="UP000240572"/>
    </source>
</evidence>
<reference evidence="2 3" key="1">
    <citation type="submission" date="2018-03" db="EMBL/GenBank/DDBJ databases">
        <title>Genomic Encyclopedia of Type Strains, Phase III (KMG-III): the genomes of soil and plant-associated and newly described type strains.</title>
        <authorList>
            <person name="Whitman W."/>
        </authorList>
    </citation>
    <scope>NUCLEOTIDE SEQUENCE [LARGE SCALE GENOMIC DNA]</scope>
    <source>
        <strain evidence="2 3">CGMCC 1.12700</strain>
    </source>
</reference>
<comment type="caution">
    <text evidence="2">The sequence shown here is derived from an EMBL/GenBank/DDBJ whole genome shotgun (WGS) entry which is preliminary data.</text>
</comment>
<gene>
    <name evidence="2" type="ORF">B0I18_103309</name>
</gene>
<organism evidence="2 3">
    <name type="scientific">Taibaiella chishuiensis</name>
    <dbReference type="NCBI Taxonomy" id="1434707"/>
    <lineage>
        <taxon>Bacteria</taxon>
        <taxon>Pseudomonadati</taxon>
        <taxon>Bacteroidota</taxon>
        <taxon>Chitinophagia</taxon>
        <taxon>Chitinophagales</taxon>
        <taxon>Chitinophagaceae</taxon>
        <taxon>Taibaiella</taxon>
    </lineage>
</organism>
<evidence type="ECO:0000256" key="1">
    <source>
        <dbReference type="SAM" id="Phobius"/>
    </source>
</evidence>
<evidence type="ECO:0000313" key="2">
    <source>
        <dbReference type="EMBL" id="PSK92727.1"/>
    </source>
</evidence>
<dbReference type="OrthoDB" id="1048788at2"/>
<dbReference type="EMBL" id="PYGD01000003">
    <property type="protein sequence ID" value="PSK92727.1"/>
    <property type="molecule type" value="Genomic_DNA"/>
</dbReference>
<dbReference type="Pfam" id="PF12725">
    <property type="entry name" value="DUF3810"/>
    <property type="match status" value="1"/>
</dbReference>
<sequence length="359" mass="41776">MKSIYIRLALLALLLILVIGLQYAIGHSEPALLFYIRHIFLPLQRGRSYLFNGIPLSVGDIVYLVLALLLLLILIRCVYFLFTYRKNKTDLWVELLRFFTLPLAVYTCFLFFWGGNYARPSLASGWDLKTLKWDTAALIQLNRSLVQSMNEEQALHPKFADLKTLNLMANAYYHERFGDRLPRLQVKPTSLGYMLNYLGIQGYYNPLSGEAQFNRFIPRFMHPFVLSHEMAHQAGIAAEDDANLMAYIICTESKNTAFRYSGYFNLFLYAFADLKAKDTVVAKSIFATLNQQSKNDMDTLRAMNRRYRSKFRLISTSLYDDYLKLHGQRDGINTYNDVTRWVYFWEHTDKKKADLMVCP</sequence>
<keyword evidence="1" id="KW-1133">Transmembrane helix</keyword>
<keyword evidence="1" id="KW-0472">Membrane</keyword>
<keyword evidence="3" id="KW-1185">Reference proteome</keyword>
<accession>A0A2P8D693</accession>
<protein>
    <submittedName>
        <fullName evidence="2">Uncharacterized protein DUF3810</fullName>
    </submittedName>
</protein>
<dbReference type="AlphaFoldDB" id="A0A2P8D693"/>
<feature type="transmembrane region" description="Helical" evidence="1">
    <location>
        <begin position="61"/>
        <end position="83"/>
    </location>
</feature>
<dbReference type="RefSeq" id="WP_106522906.1">
    <property type="nucleotide sequence ID" value="NZ_PYGD01000003.1"/>
</dbReference>
<proteinExistence type="predicted"/>
<feature type="transmembrane region" description="Helical" evidence="1">
    <location>
        <begin position="95"/>
        <end position="114"/>
    </location>
</feature>
<dbReference type="Proteomes" id="UP000240572">
    <property type="component" value="Unassembled WGS sequence"/>
</dbReference>